<evidence type="ECO:0000256" key="3">
    <source>
        <dbReference type="ARBA" id="ARBA00022490"/>
    </source>
</evidence>
<keyword evidence="5" id="KW-0808">Transferase</keyword>
<evidence type="ECO:0000256" key="7">
    <source>
        <dbReference type="ARBA" id="ARBA00022777"/>
    </source>
</evidence>
<dbReference type="Proteomes" id="UP000014285">
    <property type="component" value="Unassembled WGS sequence"/>
</dbReference>
<dbReference type="RefSeq" id="WP_016370044.1">
    <property type="nucleotide sequence ID" value="NZ_ANKB01000006.1"/>
</dbReference>
<evidence type="ECO:0000256" key="5">
    <source>
        <dbReference type="ARBA" id="ARBA00022679"/>
    </source>
</evidence>
<proteinExistence type="predicted"/>
<keyword evidence="6" id="KW-0598">Phosphotransferase system</keyword>
<dbReference type="InterPro" id="IPR004720">
    <property type="entry name" value="PTS_IIB_sorbose-sp"/>
</dbReference>
<dbReference type="GO" id="GO:0016301">
    <property type="term" value="F:kinase activity"/>
    <property type="evidence" value="ECO:0007669"/>
    <property type="project" value="UniProtKB-KW"/>
</dbReference>
<organism evidence="9 10">
    <name type="scientific">Lacticaseibacillus paracasei subsp. tolerans Lpl14</name>
    <dbReference type="NCBI Taxonomy" id="1256229"/>
    <lineage>
        <taxon>Bacteria</taxon>
        <taxon>Bacillati</taxon>
        <taxon>Bacillota</taxon>
        <taxon>Bacilli</taxon>
        <taxon>Lactobacillales</taxon>
        <taxon>Lactobacillaceae</taxon>
        <taxon>Lacticaseibacillus</taxon>
    </lineage>
</organism>
<name>A0A829GZG7_LACPA</name>
<reference evidence="9 10" key="1">
    <citation type="journal article" date="2013" name="PLoS ONE">
        <title>Lactobacillus paracasei comparative genomics: towards species pan-genome definition and exploitation of diversity.</title>
        <authorList>
            <person name="Smokvina T."/>
            <person name="Wels M."/>
            <person name="Polka J."/>
            <person name="Chervaux C."/>
            <person name="Brisse S."/>
            <person name="Boekhorst J."/>
            <person name="van Hylckama Vlieg J.E."/>
            <person name="Siezen R.J."/>
        </authorList>
    </citation>
    <scope>NUCLEOTIDE SEQUENCE [LARGE SCALE GENOMIC DNA]</scope>
    <source>
        <strain evidence="9 10">Lpl14</strain>
    </source>
</reference>
<keyword evidence="2" id="KW-0813">Transport</keyword>
<evidence type="ECO:0000259" key="8">
    <source>
        <dbReference type="PROSITE" id="PS51101"/>
    </source>
</evidence>
<accession>A0A829GZG7</accession>
<keyword evidence="3" id="KW-0963">Cytoplasm</keyword>
<dbReference type="Gene3D" id="3.40.35.10">
    <property type="entry name" value="Phosphotransferase system, sorbose subfamily IIB component"/>
    <property type="match status" value="1"/>
</dbReference>
<dbReference type="EMBL" id="ANKB01000006">
    <property type="protein sequence ID" value="EPC66595.1"/>
    <property type="molecule type" value="Genomic_DNA"/>
</dbReference>
<keyword evidence="4" id="KW-0762">Sugar transport</keyword>
<dbReference type="GO" id="GO:0009401">
    <property type="term" value="P:phosphoenolpyruvate-dependent sugar phosphotransferase system"/>
    <property type="evidence" value="ECO:0007669"/>
    <property type="project" value="UniProtKB-KW"/>
</dbReference>
<feature type="domain" description="PTS EIIB type-4" evidence="8">
    <location>
        <begin position="1"/>
        <end position="158"/>
    </location>
</feature>
<comment type="caution">
    <text evidence="9">The sequence shown here is derived from an EMBL/GenBank/DDBJ whole genome shotgun (WGS) entry which is preliminary data.</text>
</comment>
<dbReference type="SUPFAM" id="SSF52728">
    <property type="entry name" value="PTS IIb component"/>
    <property type="match status" value="1"/>
</dbReference>
<comment type="subcellular location">
    <subcellularLocation>
        <location evidence="1">Cytoplasm</location>
    </subcellularLocation>
</comment>
<gene>
    <name evidence="9" type="ORF">Lpl14_02646</name>
</gene>
<evidence type="ECO:0000313" key="9">
    <source>
        <dbReference type="EMBL" id="EPC66595.1"/>
    </source>
</evidence>
<dbReference type="PROSITE" id="PS51101">
    <property type="entry name" value="PTS_EIIB_TYPE_4"/>
    <property type="match status" value="1"/>
</dbReference>
<evidence type="ECO:0000256" key="6">
    <source>
        <dbReference type="ARBA" id="ARBA00022683"/>
    </source>
</evidence>
<evidence type="ECO:0000256" key="1">
    <source>
        <dbReference type="ARBA" id="ARBA00004496"/>
    </source>
</evidence>
<dbReference type="Pfam" id="PF03830">
    <property type="entry name" value="PTSIIB_sorb"/>
    <property type="match status" value="1"/>
</dbReference>
<evidence type="ECO:0000313" key="10">
    <source>
        <dbReference type="Proteomes" id="UP000014285"/>
    </source>
</evidence>
<dbReference type="InterPro" id="IPR036667">
    <property type="entry name" value="PTS_IIB_sorbose-sp_sf"/>
</dbReference>
<evidence type="ECO:0000256" key="4">
    <source>
        <dbReference type="ARBA" id="ARBA00022597"/>
    </source>
</evidence>
<protein>
    <submittedName>
        <fullName evidence="9">PTS system mannose/fructose/sorbose family transporter subunit IIB</fullName>
    </submittedName>
</protein>
<dbReference type="AlphaFoldDB" id="A0A829GZG7"/>
<dbReference type="GO" id="GO:0005737">
    <property type="term" value="C:cytoplasm"/>
    <property type="evidence" value="ECO:0007669"/>
    <property type="project" value="UniProtKB-SubCell"/>
</dbReference>
<sequence length="158" mass="17681">MDIKNVRVDSRGIHGQVATTWIPLFDINRIIVIDDDSVKDTTQKMALKLARPEGTKLSILSADKAYIRLTDPLAYSGERTLILFQKISTVKSLAEKGYHFNEITLGNIPNREGTKKIEKTINLTSDEITIVNGLIASGTTIIYQMVPKDRPVILEEIK</sequence>
<dbReference type="GO" id="GO:0008982">
    <property type="term" value="F:protein-N(PI)-phosphohistidine-sugar phosphotransferase activity"/>
    <property type="evidence" value="ECO:0007669"/>
    <property type="project" value="InterPro"/>
</dbReference>
<evidence type="ECO:0000256" key="2">
    <source>
        <dbReference type="ARBA" id="ARBA00022448"/>
    </source>
</evidence>
<keyword evidence="7" id="KW-0418">Kinase</keyword>